<keyword evidence="2" id="KW-1185">Reference proteome</keyword>
<name>A0AAV9J845_9PEZI</name>
<evidence type="ECO:0000313" key="1">
    <source>
        <dbReference type="EMBL" id="KAK4541249.1"/>
    </source>
</evidence>
<dbReference type="Proteomes" id="UP001324427">
    <property type="component" value="Unassembled WGS sequence"/>
</dbReference>
<dbReference type="AlphaFoldDB" id="A0AAV9J845"/>
<sequence>MRPTRVDSQKEAIPRRRRAALLKAEPDMDDEEVERLVADGVVFEKACPPSELVPCGLDISYVVQPSDALWTTGSSDVEAEAVEIMQKCQSIGEWLVIKGGGANVSRAGAEQAAFTWLMEADDADDVSDVRNSLVLALGQRWVFEGIEKVRKAENSRK</sequence>
<comment type="caution">
    <text evidence="1">The sequence shown here is derived from an EMBL/GenBank/DDBJ whole genome shotgun (WGS) entry which is preliminary data.</text>
</comment>
<dbReference type="EMBL" id="JAVFHQ010000055">
    <property type="protein sequence ID" value="KAK4541249.1"/>
    <property type="molecule type" value="Genomic_DNA"/>
</dbReference>
<gene>
    <name evidence="1" type="ORF">LTR36_008165</name>
</gene>
<proteinExistence type="predicted"/>
<organism evidence="1 2">
    <name type="scientific">Oleoguttula mirabilis</name>
    <dbReference type="NCBI Taxonomy" id="1507867"/>
    <lineage>
        <taxon>Eukaryota</taxon>
        <taxon>Fungi</taxon>
        <taxon>Dikarya</taxon>
        <taxon>Ascomycota</taxon>
        <taxon>Pezizomycotina</taxon>
        <taxon>Dothideomycetes</taxon>
        <taxon>Dothideomycetidae</taxon>
        <taxon>Mycosphaerellales</taxon>
        <taxon>Teratosphaeriaceae</taxon>
        <taxon>Oleoguttula</taxon>
    </lineage>
</organism>
<evidence type="ECO:0000313" key="2">
    <source>
        <dbReference type="Proteomes" id="UP001324427"/>
    </source>
</evidence>
<reference evidence="1 2" key="1">
    <citation type="submission" date="2021-11" db="EMBL/GenBank/DDBJ databases">
        <title>Black yeast isolated from Biological Soil Crust.</title>
        <authorList>
            <person name="Kurbessoian T."/>
        </authorList>
    </citation>
    <scope>NUCLEOTIDE SEQUENCE [LARGE SCALE GENOMIC DNA]</scope>
    <source>
        <strain evidence="1 2">CCFEE 5522</strain>
    </source>
</reference>
<protein>
    <submittedName>
        <fullName evidence="1">Uncharacterized protein</fullName>
    </submittedName>
</protein>
<accession>A0AAV9J845</accession>